<evidence type="ECO:0000256" key="3">
    <source>
        <dbReference type="ARBA" id="ARBA00022692"/>
    </source>
</evidence>
<feature type="transmembrane region" description="Helical" evidence="6">
    <location>
        <begin position="173"/>
        <end position="192"/>
    </location>
</feature>
<dbReference type="InterPro" id="IPR002797">
    <property type="entry name" value="Polysacc_synth"/>
</dbReference>
<reference evidence="7 8" key="1">
    <citation type="submission" date="2021-04" db="EMBL/GenBank/DDBJ databases">
        <title>Chitinophaga sp. nov., isolated from the rhizosphere soil.</title>
        <authorList>
            <person name="He S."/>
        </authorList>
    </citation>
    <scope>NUCLEOTIDE SEQUENCE [LARGE SCALE GENOMIC DNA]</scope>
    <source>
        <strain evidence="7 8">2R12</strain>
    </source>
</reference>
<feature type="transmembrane region" description="Helical" evidence="6">
    <location>
        <begin position="70"/>
        <end position="88"/>
    </location>
</feature>
<feature type="transmembrane region" description="Helical" evidence="6">
    <location>
        <begin position="350"/>
        <end position="369"/>
    </location>
</feature>
<accession>A0ABS5J339</accession>
<feature type="transmembrane region" description="Helical" evidence="6">
    <location>
        <begin position="381"/>
        <end position="401"/>
    </location>
</feature>
<feature type="transmembrane region" description="Helical" evidence="6">
    <location>
        <begin position="100"/>
        <end position="123"/>
    </location>
</feature>
<organism evidence="7 8">
    <name type="scientific">Chitinophaga hostae</name>
    <dbReference type="NCBI Taxonomy" id="2831022"/>
    <lineage>
        <taxon>Bacteria</taxon>
        <taxon>Pseudomonadati</taxon>
        <taxon>Bacteroidota</taxon>
        <taxon>Chitinophagia</taxon>
        <taxon>Chitinophagales</taxon>
        <taxon>Chitinophagaceae</taxon>
        <taxon>Chitinophaga</taxon>
    </lineage>
</organism>
<feature type="transmembrane region" description="Helical" evidence="6">
    <location>
        <begin position="467"/>
        <end position="486"/>
    </location>
</feature>
<dbReference type="InterPro" id="IPR050833">
    <property type="entry name" value="Poly_Biosynth_Transport"/>
</dbReference>
<sequence length="496" mass="54518">MPQVADVIFALKRKINKSEVGKKIVHGVFWSFLGTVVFRGLIFLSSIVIARLLKKEGFGELGMIRSTIDMFIVFSIFGLGITTTKFVAEYRDTDKEKAGRVARMALHMSVIMGLLISVSLFFSSGPLAKHSLDNADLGTGLRYGSWAILFYAINGVQTGILAGLEAFKKIAKVNLVAGVVNLPIAIGLTWFLGVNGAIIGLTINALLIAVLGGIEVRRETKKFGINVNEKDYLKEMKVLYTFSLPAVLSGLLVLPVNWYCNVLLAKEPSGYAYLGVYNAALSISLIISVINTTLGQALLPQVIRNFKQKNAKLEAINNFVPWGIGIFLSMPFILVPEIAGVAFGKDFTSGNLNGTVVIVMIGTIVIAHRQGIARNFAAGNFMWWSMLSNGIWGLLAIFYMIGLKQGGSEGRAGAYAFAYFISTVVFVPFYIKKQLADAYFLISPESLAIWGIIFVSFIVMLMFHLSIYVRILLLLVACAIILWIFYRVYKHVRSVS</sequence>
<feature type="transmembrane region" description="Helical" evidence="6">
    <location>
        <begin position="143"/>
        <end position="164"/>
    </location>
</feature>
<evidence type="ECO:0000256" key="1">
    <source>
        <dbReference type="ARBA" id="ARBA00004651"/>
    </source>
</evidence>
<evidence type="ECO:0000256" key="5">
    <source>
        <dbReference type="ARBA" id="ARBA00023136"/>
    </source>
</evidence>
<dbReference type="Pfam" id="PF01943">
    <property type="entry name" value="Polysacc_synt"/>
    <property type="match status" value="1"/>
</dbReference>
<gene>
    <name evidence="7" type="ORF">KE626_16095</name>
</gene>
<feature type="transmembrane region" description="Helical" evidence="6">
    <location>
        <begin position="24"/>
        <end position="50"/>
    </location>
</feature>
<feature type="transmembrane region" description="Helical" evidence="6">
    <location>
        <begin position="238"/>
        <end position="259"/>
    </location>
</feature>
<keyword evidence="4 6" id="KW-1133">Transmembrane helix</keyword>
<feature type="transmembrane region" description="Helical" evidence="6">
    <location>
        <begin position="319"/>
        <end position="344"/>
    </location>
</feature>
<evidence type="ECO:0000313" key="7">
    <source>
        <dbReference type="EMBL" id="MBS0028842.1"/>
    </source>
</evidence>
<protein>
    <submittedName>
        <fullName evidence="7">Oligosaccharide flippase family protein</fullName>
    </submittedName>
</protein>
<evidence type="ECO:0000256" key="6">
    <source>
        <dbReference type="SAM" id="Phobius"/>
    </source>
</evidence>
<feature type="transmembrane region" description="Helical" evidence="6">
    <location>
        <begin position="279"/>
        <end position="299"/>
    </location>
</feature>
<keyword evidence="3 6" id="KW-0812">Transmembrane</keyword>
<dbReference type="RefSeq" id="WP_211973947.1">
    <property type="nucleotide sequence ID" value="NZ_CBFHAM010000069.1"/>
</dbReference>
<name>A0ABS5J339_9BACT</name>
<keyword evidence="5 6" id="KW-0472">Membrane</keyword>
<feature type="transmembrane region" description="Helical" evidence="6">
    <location>
        <begin position="198"/>
        <end position="217"/>
    </location>
</feature>
<dbReference type="Proteomes" id="UP000676386">
    <property type="component" value="Unassembled WGS sequence"/>
</dbReference>
<dbReference type="EMBL" id="JAGTXB010000007">
    <property type="protein sequence ID" value="MBS0028842.1"/>
    <property type="molecule type" value="Genomic_DNA"/>
</dbReference>
<dbReference type="PANTHER" id="PTHR30250:SF11">
    <property type="entry name" value="O-ANTIGEN TRANSPORTER-RELATED"/>
    <property type="match status" value="1"/>
</dbReference>
<comment type="caution">
    <text evidence="7">The sequence shown here is derived from an EMBL/GenBank/DDBJ whole genome shotgun (WGS) entry which is preliminary data.</text>
</comment>
<evidence type="ECO:0000256" key="2">
    <source>
        <dbReference type="ARBA" id="ARBA00022475"/>
    </source>
</evidence>
<evidence type="ECO:0000313" key="8">
    <source>
        <dbReference type="Proteomes" id="UP000676386"/>
    </source>
</evidence>
<proteinExistence type="predicted"/>
<feature type="transmembrane region" description="Helical" evidence="6">
    <location>
        <begin position="413"/>
        <end position="431"/>
    </location>
</feature>
<keyword evidence="2" id="KW-1003">Cell membrane</keyword>
<keyword evidence="8" id="KW-1185">Reference proteome</keyword>
<evidence type="ECO:0000256" key="4">
    <source>
        <dbReference type="ARBA" id="ARBA00022989"/>
    </source>
</evidence>
<feature type="transmembrane region" description="Helical" evidence="6">
    <location>
        <begin position="438"/>
        <end position="461"/>
    </location>
</feature>
<comment type="subcellular location">
    <subcellularLocation>
        <location evidence="1">Cell membrane</location>
        <topology evidence="1">Multi-pass membrane protein</topology>
    </subcellularLocation>
</comment>
<dbReference type="PANTHER" id="PTHR30250">
    <property type="entry name" value="PST FAMILY PREDICTED COLANIC ACID TRANSPORTER"/>
    <property type="match status" value="1"/>
</dbReference>